<dbReference type="InterPro" id="IPR012341">
    <property type="entry name" value="6hp_glycosidase-like_sf"/>
</dbReference>
<proteinExistence type="predicted"/>
<dbReference type="RefSeq" id="WP_120275074.1">
    <property type="nucleotide sequence ID" value="NZ_RAPN01000004.1"/>
</dbReference>
<dbReference type="PANTHER" id="PTHR33886:SF8">
    <property type="entry name" value="UNSATURATED RHAMNOGALACTURONAN HYDROLASE (EUROFUNG)"/>
    <property type="match status" value="1"/>
</dbReference>
<keyword evidence="1 3" id="KW-0378">Hydrolase</keyword>
<evidence type="ECO:0000256" key="1">
    <source>
        <dbReference type="ARBA" id="ARBA00022801"/>
    </source>
</evidence>
<comment type="caution">
    <text evidence="3">The sequence shown here is derived from an EMBL/GenBank/DDBJ whole genome shotgun (WGS) entry which is preliminary data.</text>
</comment>
<feature type="signal peptide" evidence="2">
    <location>
        <begin position="1"/>
        <end position="22"/>
    </location>
</feature>
<keyword evidence="2" id="KW-0732">Signal</keyword>
<dbReference type="InterPro" id="IPR010905">
    <property type="entry name" value="Glyco_hydro_88"/>
</dbReference>
<organism evidence="3 4">
    <name type="scientific">Mangrovibacterium diazotrophicum</name>
    <dbReference type="NCBI Taxonomy" id="1261403"/>
    <lineage>
        <taxon>Bacteria</taxon>
        <taxon>Pseudomonadati</taxon>
        <taxon>Bacteroidota</taxon>
        <taxon>Bacteroidia</taxon>
        <taxon>Marinilabiliales</taxon>
        <taxon>Prolixibacteraceae</taxon>
        <taxon>Mangrovibacterium</taxon>
    </lineage>
</organism>
<name>A0A419VW58_9BACT</name>
<accession>A0A419VW58</accession>
<reference evidence="3 4" key="1">
    <citation type="submission" date="2018-09" db="EMBL/GenBank/DDBJ databases">
        <title>Genomic Encyclopedia of Archaeal and Bacterial Type Strains, Phase II (KMG-II): from individual species to whole genera.</title>
        <authorList>
            <person name="Goeker M."/>
        </authorList>
    </citation>
    <scope>NUCLEOTIDE SEQUENCE [LARGE SCALE GENOMIC DNA]</scope>
    <source>
        <strain evidence="3 4">DSM 27148</strain>
    </source>
</reference>
<evidence type="ECO:0000313" key="3">
    <source>
        <dbReference type="EMBL" id="RKD86375.1"/>
    </source>
</evidence>
<evidence type="ECO:0000256" key="2">
    <source>
        <dbReference type="SAM" id="SignalP"/>
    </source>
</evidence>
<dbReference type="InterPro" id="IPR008928">
    <property type="entry name" value="6-hairpin_glycosidase_sf"/>
</dbReference>
<dbReference type="Proteomes" id="UP000283387">
    <property type="component" value="Unassembled WGS sequence"/>
</dbReference>
<dbReference type="Pfam" id="PF07470">
    <property type="entry name" value="Glyco_hydro_88"/>
    <property type="match status" value="1"/>
</dbReference>
<dbReference type="InterPro" id="IPR052043">
    <property type="entry name" value="PolySaccharide_Degr_Enz"/>
</dbReference>
<dbReference type="PANTHER" id="PTHR33886">
    <property type="entry name" value="UNSATURATED RHAMNOGALACTURONAN HYDROLASE (EUROFUNG)"/>
    <property type="match status" value="1"/>
</dbReference>
<dbReference type="GO" id="GO:0005975">
    <property type="term" value="P:carbohydrate metabolic process"/>
    <property type="evidence" value="ECO:0007669"/>
    <property type="project" value="InterPro"/>
</dbReference>
<protein>
    <submittedName>
        <fullName evidence="3">Rhamnogalacturonyl hydrolase YesR</fullName>
    </submittedName>
</protein>
<feature type="chain" id="PRO_5019115993" evidence="2">
    <location>
        <begin position="23"/>
        <end position="370"/>
    </location>
</feature>
<gene>
    <name evidence="3" type="ORF">BC643_4066</name>
</gene>
<keyword evidence="4" id="KW-1185">Reference proteome</keyword>
<dbReference type="Gene3D" id="1.50.10.10">
    <property type="match status" value="1"/>
</dbReference>
<evidence type="ECO:0000313" key="4">
    <source>
        <dbReference type="Proteomes" id="UP000283387"/>
    </source>
</evidence>
<dbReference type="OrthoDB" id="258246at2"/>
<sequence length="370" mass="42730">MKIKIYVFVIFLLVTHIGSAQPADLFDPSFIKGLIDKNTAWFHDEVISQDSANSRLITWNGATYYSGLLEAWKYTNDENYLKQLKAVGECFDWKLFPGHQNSTANNLLIGDVYLNMSLLNKDTVYFQDLKLEIERIMKGRFTGGDSWWWVDALYMGPPSFALLSQVTGDTEYLEFMHEKWQGTYRELYDEKANLFYRDSNWVYSLGDPQARTSSEGKIFWSRGNGWAVAGICRLLNYLPESHPYRKFYLRTLRNTQKSIVKYQQPDGLWTTNIIDQKDFPDTETSGSALFCYTMAWGINNGILSKKKYEPHLREAWAALVRNIDSKGCMGRCQIVAHQPGNVKETDTDWFGQGQFLLAAVEVLKMYSINR</sequence>
<dbReference type="AlphaFoldDB" id="A0A419VW58"/>
<dbReference type="GO" id="GO:0016787">
    <property type="term" value="F:hydrolase activity"/>
    <property type="evidence" value="ECO:0007669"/>
    <property type="project" value="UniProtKB-KW"/>
</dbReference>
<dbReference type="SUPFAM" id="SSF48208">
    <property type="entry name" value="Six-hairpin glycosidases"/>
    <property type="match status" value="1"/>
</dbReference>
<dbReference type="EMBL" id="RAPN01000004">
    <property type="protein sequence ID" value="RKD86375.1"/>
    <property type="molecule type" value="Genomic_DNA"/>
</dbReference>